<dbReference type="RefSeq" id="WP_179462006.1">
    <property type="nucleotide sequence ID" value="NZ_JACBZX010000001.1"/>
</dbReference>
<evidence type="ECO:0000313" key="2">
    <source>
        <dbReference type="EMBL" id="NYG36509.1"/>
    </source>
</evidence>
<sequence length="66" mass="6796">MSRSRLAEDAARAGTSSAAVTPLPARAGRGTQGHELLWGGLVMGGVINLATYPVPVENGAVRVEHD</sequence>
<evidence type="ECO:0000256" key="1">
    <source>
        <dbReference type="SAM" id="MobiDB-lite"/>
    </source>
</evidence>
<accession>A0A852X0X4</accession>
<organism evidence="2 3">
    <name type="scientific">Janibacter alkaliphilus</name>
    <dbReference type="NCBI Taxonomy" id="1069963"/>
    <lineage>
        <taxon>Bacteria</taxon>
        <taxon>Bacillati</taxon>
        <taxon>Actinomycetota</taxon>
        <taxon>Actinomycetes</taxon>
        <taxon>Micrococcales</taxon>
        <taxon>Intrasporangiaceae</taxon>
        <taxon>Janibacter</taxon>
    </lineage>
</organism>
<proteinExistence type="predicted"/>
<evidence type="ECO:0000313" key="3">
    <source>
        <dbReference type="Proteomes" id="UP000592181"/>
    </source>
</evidence>
<reference evidence="2 3" key="1">
    <citation type="submission" date="2020-07" db="EMBL/GenBank/DDBJ databases">
        <title>Sequencing the genomes of 1000 actinobacteria strains.</title>
        <authorList>
            <person name="Klenk H.-P."/>
        </authorList>
    </citation>
    <scope>NUCLEOTIDE SEQUENCE [LARGE SCALE GENOMIC DNA]</scope>
    <source>
        <strain evidence="2 3">DSM 24723</strain>
    </source>
</reference>
<feature type="compositionally biased region" description="Basic and acidic residues" evidence="1">
    <location>
        <begin position="1"/>
        <end position="11"/>
    </location>
</feature>
<gene>
    <name evidence="2" type="ORF">BJY28_000978</name>
</gene>
<name>A0A852X0X4_9MICO</name>
<comment type="caution">
    <text evidence="2">The sequence shown here is derived from an EMBL/GenBank/DDBJ whole genome shotgun (WGS) entry which is preliminary data.</text>
</comment>
<feature type="region of interest" description="Disordered" evidence="1">
    <location>
        <begin position="1"/>
        <end position="29"/>
    </location>
</feature>
<dbReference type="EMBL" id="JACBZX010000001">
    <property type="protein sequence ID" value="NYG36509.1"/>
    <property type="molecule type" value="Genomic_DNA"/>
</dbReference>
<keyword evidence="3" id="KW-1185">Reference proteome</keyword>
<dbReference type="Proteomes" id="UP000592181">
    <property type="component" value="Unassembled WGS sequence"/>
</dbReference>
<dbReference type="AlphaFoldDB" id="A0A852X0X4"/>
<protein>
    <submittedName>
        <fullName evidence="2">Uncharacterized protein</fullName>
    </submittedName>
</protein>